<protein>
    <submittedName>
        <fullName evidence="2">Uncharacterized protein</fullName>
    </submittedName>
</protein>
<comment type="caution">
    <text evidence="2">The sequence shown here is derived from an EMBL/GenBank/DDBJ whole genome shotgun (WGS) entry which is preliminary data.</text>
</comment>
<feature type="transmembrane region" description="Helical" evidence="1">
    <location>
        <begin position="25"/>
        <end position="49"/>
    </location>
</feature>
<evidence type="ECO:0000256" key="1">
    <source>
        <dbReference type="SAM" id="Phobius"/>
    </source>
</evidence>
<keyword evidence="1" id="KW-0472">Membrane</keyword>
<reference evidence="2 3" key="1">
    <citation type="journal article" date="2015" name="Genome Announc.">
        <title>Expanding the biotechnology potential of lactobacilli through comparative genomics of 213 strains and associated genera.</title>
        <authorList>
            <person name="Sun Z."/>
            <person name="Harris H.M."/>
            <person name="McCann A."/>
            <person name="Guo C."/>
            <person name="Argimon S."/>
            <person name="Zhang W."/>
            <person name="Yang X."/>
            <person name="Jeffery I.B."/>
            <person name="Cooney J.C."/>
            <person name="Kagawa T.F."/>
            <person name="Liu W."/>
            <person name="Song Y."/>
            <person name="Salvetti E."/>
            <person name="Wrobel A."/>
            <person name="Rasinkangas P."/>
            <person name="Parkhill J."/>
            <person name="Rea M.C."/>
            <person name="O'Sullivan O."/>
            <person name="Ritari J."/>
            <person name="Douillard F.P."/>
            <person name="Paul Ross R."/>
            <person name="Yang R."/>
            <person name="Briner A.E."/>
            <person name="Felis G.E."/>
            <person name="de Vos W.M."/>
            <person name="Barrangou R."/>
            <person name="Klaenhammer T.R."/>
            <person name="Caufield P.W."/>
            <person name="Cui Y."/>
            <person name="Zhang H."/>
            <person name="O'Toole P.W."/>
        </authorList>
    </citation>
    <scope>NUCLEOTIDE SEQUENCE [LARGE SCALE GENOMIC DNA]</scope>
    <source>
        <strain evidence="2 3">DSM 12744</strain>
    </source>
</reference>
<accession>A0A0R1N1F7</accession>
<dbReference type="EMBL" id="AZEC01000002">
    <property type="protein sequence ID" value="KRL14093.1"/>
    <property type="molecule type" value="Genomic_DNA"/>
</dbReference>
<dbReference type="AlphaFoldDB" id="A0A0R1N1F7"/>
<keyword evidence="1" id="KW-0812">Transmembrane</keyword>
<keyword evidence="1" id="KW-1133">Transmembrane helix</keyword>
<feature type="transmembrane region" description="Helical" evidence="1">
    <location>
        <begin position="55"/>
        <end position="75"/>
    </location>
</feature>
<evidence type="ECO:0000313" key="3">
    <source>
        <dbReference type="Proteomes" id="UP000051330"/>
    </source>
</evidence>
<keyword evidence="3" id="KW-1185">Reference proteome</keyword>
<dbReference type="PATRIC" id="fig|1423792.3.peg.1272"/>
<evidence type="ECO:0000313" key="2">
    <source>
        <dbReference type="EMBL" id="KRL14093.1"/>
    </source>
</evidence>
<dbReference type="RefSeq" id="WP_057817983.1">
    <property type="nucleotide sequence ID" value="NZ_AZEC01000002.1"/>
</dbReference>
<dbReference type="STRING" id="1423792.FD09_GL001253"/>
<dbReference type="Pfam" id="PF20386">
    <property type="entry name" value="DUF6681"/>
    <property type="match status" value="1"/>
</dbReference>
<dbReference type="Proteomes" id="UP000051330">
    <property type="component" value="Unassembled WGS sequence"/>
</dbReference>
<name>A0A0R1N1F7_9LACO</name>
<organism evidence="2 3">
    <name type="scientific">Schleiferilactobacillus perolens DSM 12744</name>
    <dbReference type="NCBI Taxonomy" id="1423792"/>
    <lineage>
        <taxon>Bacteria</taxon>
        <taxon>Bacillati</taxon>
        <taxon>Bacillota</taxon>
        <taxon>Bacilli</taxon>
        <taxon>Lactobacillales</taxon>
        <taxon>Lactobacillaceae</taxon>
        <taxon>Schleiferilactobacillus</taxon>
    </lineage>
</organism>
<dbReference type="OrthoDB" id="2192445at2"/>
<gene>
    <name evidence="2" type="ORF">FD09_GL001253</name>
</gene>
<dbReference type="InterPro" id="IPR046503">
    <property type="entry name" value="DUF6681"/>
</dbReference>
<proteinExistence type="predicted"/>
<sequence>MLTILDTITHILGYFNINSRPLNQAYTIAALAGDGYLAYIAVLAFHNGWYARGAIYAAIFLILLYFIYLNIVYYFTKKKAKFDISPKVAKVLGTPEAAQVSTSHTGVGVASNGIFDPSQTLPAHITANADEEAFFQQLMAHLSQDQLLKELPVNQAGHRSIPYFDLAPTTNGQLQVVAGTNALTAKPIGVIDRIGFGDAAGLTADYQFALAELSIPEEKKDHPETVQLPELIIRVAYNKQPLSRTDRRTHDHH</sequence>